<dbReference type="KEGG" id="acip:CBP36_17870"/>
<dbReference type="GO" id="GO:0051537">
    <property type="term" value="F:2 iron, 2 sulfur cluster binding"/>
    <property type="evidence" value="ECO:0007669"/>
    <property type="project" value="UniProtKB-KW"/>
</dbReference>
<dbReference type="PANTHER" id="PTHR47354:SF1">
    <property type="entry name" value="CARNITINE MONOOXYGENASE REDUCTASE SUBUNIT"/>
    <property type="match status" value="1"/>
</dbReference>
<dbReference type="RefSeq" id="WP_086928373.1">
    <property type="nucleotide sequence ID" value="NZ_CP021361.1"/>
</dbReference>
<sequence length="320" mass="34831">MDTKTALRIERIQTVAQDVKCFDLVSVNETELAPFEAGAHLELQLPNHLARSYSLMNAPGERHRYQIAVHLSPTSSGGSRYMHENLQENDVLLASVPRNNFPLDESDNVRHYCLVAGGIGITPMLSMAQRLNALGRSWELHYGARTRAHAAFVEQARALADACGNQAFFYFDQEPGGQPMDLTALAAAAPRHTHLYCCGPRGMLDAFEQATSHCREQAHVEYFTAKSEAALQGGFTLELARSGLTLQVPQGRSILDVVFDAGISVPSSCREGICGSCETRILAGAADHRDALLSEAEQNANQTMMICCSGAKSARLVLDL</sequence>
<dbReference type="EMBL" id="CP021361">
    <property type="protein sequence ID" value="ART53211.1"/>
    <property type="molecule type" value="Genomic_DNA"/>
</dbReference>
<reference evidence="1 2" key="1">
    <citation type="submission" date="2017-05" db="EMBL/GenBank/DDBJ databases">
        <title>Polyphasic characterization of four soil-derived phenanthrene-degrading Acidovorax strains and proposal of Acidovorax phenanthrenivorans sp. nov.</title>
        <authorList>
            <person name="Singleton D.R."/>
            <person name="Lee J."/>
            <person name="Dickey A.N."/>
            <person name="Stroud A."/>
            <person name="Scholl E.H."/>
            <person name="Wright F.A."/>
            <person name="Aitken M.D."/>
        </authorList>
    </citation>
    <scope>NUCLEOTIDE SEQUENCE [LARGE SCALE GENOMIC DNA]</scope>
    <source>
        <strain evidence="1">NA3</strain>
    </source>
</reference>
<dbReference type="InterPro" id="IPR001433">
    <property type="entry name" value="OxRdtase_FAD/NAD-bd"/>
</dbReference>
<dbReference type="PRINTS" id="PR00409">
    <property type="entry name" value="PHDIOXRDTASE"/>
</dbReference>
<dbReference type="Pfam" id="PF00175">
    <property type="entry name" value="NAD_binding_1"/>
    <property type="match status" value="1"/>
</dbReference>
<dbReference type="KEGG" id="acis:CBP35_01040"/>
<evidence type="ECO:0000313" key="1">
    <source>
        <dbReference type="EMBL" id="ART53211.1"/>
    </source>
</evidence>
<dbReference type="GO" id="GO:0046872">
    <property type="term" value="F:metal ion binding"/>
    <property type="evidence" value="ECO:0007669"/>
    <property type="project" value="UniProtKB-KW"/>
</dbReference>
<dbReference type="Pfam" id="PF00111">
    <property type="entry name" value="Fer2"/>
    <property type="match status" value="1"/>
</dbReference>
<dbReference type="GO" id="GO:0016491">
    <property type="term" value="F:oxidoreductase activity"/>
    <property type="evidence" value="ECO:0007669"/>
    <property type="project" value="UniProtKB-KW"/>
</dbReference>
<evidence type="ECO:0000313" key="2">
    <source>
        <dbReference type="Proteomes" id="UP000194432"/>
    </source>
</evidence>
<accession>A0A240U740</accession>
<dbReference type="SUPFAM" id="SSF54292">
    <property type="entry name" value="2Fe-2S ferredoxin-like"/>
    <property type="match status" value="1"/>
</dbReference>
<dbReference type="Proteomes" id="UP000194432">
    <property type="component" value="Chromosome 1"/>
</dbReference>
<dbReference type="SUPFAM" id="SSF63380">
    <property type="entry name" value="Riboflavin synthase domain-like"/>
    <property type="match status" value="1"/>
</dbReference>
<proteinExistence type="predicted"/>
<dbReference type="InterPro" id="IPR039261">
    <property type="entry name" value="FNR_nucleotide-bd"/>
</dbReference>
<gene>
    <name evidence="1" type="ORF">CBP34_18210</name>
</gene>
<dbReference type="CDD" id="cd06185">
    <property type="entry name" value="PDR_like"/>
    <property type="match status" value="1"/>
</dbReference>
<name>A0A240U740_9BURK</name>
<organism evidence="1 2">
    <name type="scientific">Acidovorax carolinensis</name>
    <dbReference type="NCBI Taxonomy" id="553814"/>
    <lineage>
        <taxon>Bacteria</taxon>
        <taxon>Pseudomonadati</taxon>
        <taxon>Pseudomonadota</taxon>
        <taxon>Betaproteobacteria</taxon>
        <taxon>Burkholderiales</taxon>
        <taxon>Comamonadaceae</taxon>
        <taxon>Acidovorax</taxon>
    </lineage>
</organism>
<dbReference type="AlphaFoldDB" id="A0A240U740"/>
<dbReference type="Gene3D" id="3.10.20.30">
    <property type="match status" value="1"/>
</dbReference>
<dbReference type="PANTHER" id="PTHR47354">
    <property type="entry name" value="NADH OXIDOREDUCTASE HCR"/>
    <property type="match status" value="1"/>
</dbReference>
<dbReference type="InterPro" id="IPR036010">
    <property type="entry name" value="2Fe-2S_ferredoxin-like_sf"/>
</dbReference>
<dbReference type="PROSITE" id="PS00197">
    <property type="entry name" value="2FE2S_FER_1"/>
    <property type="match status" value="1"/>
</dbReference>
<dbReference type="InterPro" id="IPR017927">
    <property type="entry name" value="FAD-bd_FR_type"/>
</dbReference>
<dbReference type="InterPro" id="IPR001041">
    <property type="entry name" value="2Fe-2S_ferredoxin-type"/>
</dbReference>
<dbReference type="CDD" id="cd00207">
    <property type="entry name" value="fer2"/>
    <property type="match status" value="1"/>
</dbReference>
<dbReference type="Gene3D" id="3.40.50.80">
    <property type="entry name" value="Nucleotide-binding domain of ferredoxin-NADP reductase (FNR) module"/>
    <property type="match status" value="1"/>
</dbReference>
<protein>
    <submittedName>
        <fullName evidence="1">Uncharacterized protein</fullName>
    </submittedName>
</protein>
<dbReference type="OrthoDB" id="370747at2"/>
<dbReference type="Gene3D" id="2.40.30.10">
    <property type="entry name" value="Translation factors"/>
    <property type="match status" value="1"/>
</dbReference>
<accession>A0A240UHD1</accession>
<keyword evidence="2" id="KW-1185">Reference proteome</keyword>
<dbReference type="SUPFAM" id="SSF52343">
    <property type="entry name" value="Ferredoxin reductase-like, C-terminal NADP-linked domain"/>
    <property type="match status" value="1"/>
</dbReference>
<dbReference type="KEGG" id="acin:CBP34_18210"/>
<dbReference type="InterPro" id="IPR017938">
    <property type="entry name" value="Riboflavin_synthase-like_b-brl"/>
</dbReference>
<dbReference type="PROSITE" id="PS51384">
    <property type="entry name" value="FAD_FR"/>
    <property type="match status" value="1"/>
</dbReference>
<dbReference type="InterPro" id="IPR012675">
    <property type="entry name" value="Beta-grasp_dom_sf"/>
</dbReference>
<dbReference type="PROSITE" id="PS51085">
    <property type="entry name" value="2FE2S_FER_2"/>
    <property type="match status" value="1"/>
</dbReference>
<dbReference type="InterPro" id="IPR006058">
    <property type="entry name" value="2Fe2S_fd_BS"/>
</dbReference>
<dbReference type="InterPro" id="IPR050415">
    <property type="entry name" value="MRET"/>
</dbReference>